<feature type="transmembrane region" description="Helical" evidence="1">
    <location>
        <begin position="88"/>
        <end position="108"/>
    </location>
</feature>
<feature type="transmembrane region" description="Helical" evidence="1">
    <location>
        <begin position="186"/>
        <end position="205"/>
    </location>
</feature>
<accession>I7J297</accession>
<name>I7J297_9BURK</name>
<dbReference type="EMBL" id="HE681424">
    <property type="protein sequence ID" value="CCG19958.1"/>
    <property type="molecule type" value="Genomic_DNA"/>
</dbReference>
<evidence type="ECO:0000256" key="1">
    <source>
        <dbReference type="SAM" id="Phobius"/>
    </source>
</evidence>
<feature type="transmembrane region" description="Helical" evidence="1">
    <location>
        <begin position="384"/>
        <end position="407"/>
    </location>
</feature>
<feature type="transmembrane region" description="Helical" evidence="1">
    <location>
        <begin position="430"/>
        <end position="451"/>
    </location>
</feature>
<keyword evidence="1" id="KW-0472">Membrane</keyword>
<feature type="transmembrane region" description="Helical" evidence="1">
    <location>
        <begin position="253"/>
        <end position="272"/>
    </location>
</feature>
<feature type="transmembrane region" description="Helical" evidence="1">
    <location>
        <begin position="120"/>
        <end position="139"/>
    </location>
</feature>
<proteinExistence type="predicted"/>
<dbReference type="RefSeq" id="WP_015551974.1">
    <property type="nucleotide sequence ID" value="NC_021033.1"/>
</dbReference>
<dbReference type="BioCyc" id="TASI1091495:G13GE-1169-MONOMER"/>
<feature type="transmembrane region" description="Helical" evidence="1">
    <location>
        <begin position="463"/>
        <end position="483"/>
    </location>
</feature>
<protein>
    <submittedName>
        <fullName evidence="2">Conserved hypothetical membrane protein</fullName>
    </submittedName>
</protein>
<feature type="transmembrane region" description="Helical" evidence="1">
    <location>
        <begin position="332"/>
        <end position="351"/>
    </location>
</feature>
<organism evidence="2">
    <name type="scientific">Taylorella asinigenitalis 14/45</name>
    <dbReference type="NCBI Taxonomy" id="1091495"/>
    <lineage>
        <taxon>Bacteria</taxon>
        <taxon>Pseudomonadati</taxon>
        <taxon>Pseudomonadota</taxon>
        <taxon>Betaproteobacteria</taxon>
        <taxon>Burkholderiales</taxon>
        <taxon>Alcaligenaceae</taxon>
        <taxon>Taylorella</taxon>
    </lineage>
</organism>
<keyword evidence="1" id="KW-1133">Transmembrane helix</keyword>
<dbReference type="HOGENOM" id="CLU_034283_0_0_4"/>
<feature type="transmembrane region" description="Helical" evidence="1">
    <location>
        <begin position="23"/>
        <end position="39"/>
    </location>
</feature>
<gene>
    <name evidence="2" type="ORF">KUM_1176</name>
</gene>
<feature type="transmembrane region" description="Helical" evidence="1">
    <location>
        <begin position="307"/>
        <end position="325"/>
    </location>
</feature>
<dbReference type="AlphaFoldDB" id="I7J297"/>
<feature type="transmembrane region" description="Helical" evidence="1">
    <location>
        <begin position="211"/>
        <end position="244"/>
    </location>
</feature>
<reference evidence="2" key="1">
    <citation type="journal article" date="2012" name="Vet. Microbiol.">
        <title>Comparative genomic analyses of the Taylorellae.</title>
        <authorList>
            <person name="Hauser H."/>
            <person name="Richter D.C."/>
            <person name="van Tonder A."/>
            <person name="Clark L."/>
            <person name="Preston A."/>
        </authorList>
    </citation>
    <scope>NUCLEOTIDE SEQUENCE</scope>
    <source>
        <strain evidence="2">14/45</strain>
    </source>
</reference>
<sequence>MNSIRKTPARLASPAASKLPRRILYWVMFAFIFAGLFGRDPWKTEDASGFASMLTLVRDLSNGFDLSAWLTTHISEIPFYGEGPLNSIIGAISILIFAPFLELFLNPLDAQINAARIPNVFYYFLILWGIWYGTYLLARRKEAQPLPLSFGGEPRPKDYGRMLADVAYFFGIATVGIIIRVHETSYFPLLMALHSIAFYGFVRIIDKKPQGVIALSLAFIGSLASFGFIGLFPLLIVSFVLLILPAYDARTKLNLLIPLIITSVAFFLWDWYVRQSNPYWLDGWYLHNLKMAFELKTEDTLIKIRDLSWYLWPSWPFALIAIYKWARWIKEFHILIPFLFYASNLIVIFFFSPAYDLYYGPIMFGNVALAAMCIPTLKRNAINILDWFSIMTVSIALLTVWFGWIALQTGWPSKINFNIMRLITGYEITINWIEVFVGVVVCILWIMLLNWRLRKQPQGLWRGLIVTAGGLTCVWFLLSLLWLPLINYSRSYRIAGEDLAREVAGALPPNACVEPINTGLGQLAVFHIFSNLKFSKNECQFALLQTNKNNPISLSKISPLATNSVLWEGNRPSERHGEYFILLKNR</sequence>
<feature type="transmembrane region" description="Helical" evidence="1">
    <location>
        <begin position="159"/>
        <end position="179"/>
    </location>
</feature>
<dbReference type="KEGG" id="tat:KUM_1176"/>
<evidence type="ECO:0000313" key="2">
    <source>
        <dbReference type="EMBL" id="CCG19958.1"/>
    </source>
</evidence>
<keyword evidence="1" id="KW-0812">Transmembrane</keyword>